<dbReference type="AlphaFoldDB" id="A0A1Q6B566"/>
<dbReference type="EMBL" id="LRKC01000122">
    <property type="protein sequence ID" value="OKV10601.1"/>
    <property type="molecule type" value="Genomic_DNA"/>
</dbReference>
<reference evidence="2 3" key="1">
    <citation type="journal article" date="2017" name="Front. Cell. Infect. Microbiol.">
        <title>Chaperone-usher pili loci of human colonization factor-negative enterotoxigenic Escherichia coli.</title>
        <authorList>
            <person name="Del Canto F."/>
            <person name="Vidal R."/>
            <person name="Stine O.C."/>
            <person name="Pop M."/>
        </authorList>
    </citation>
    <scope>NUCLEOTIDE SEQUENCE [LARGE SCALE GENOMIC DNA]</scope>
    <source>
        <strain evidence="2 3">700324</strain>
    </source>
</reference>
<evidence type="ECO:0000313" key="3">
    <source>
        <dbReference type="Proteomes" id="UP000185794"/>
    </source>
</evidence>
<sequence length="46" mass="5320">MPDATLTRLIRPTTLCLNRRPDKAFMPHPAGMRRCQMRHPKAAHPQ</sequence>
<accession>A0A1Q6B566</accession>
<comment type="caution">
    <text evidence="2">The sequence shown here is derived from an EMBL/GenBank/DDBJ whole genome shotgun (WGS) entry which is preliminary data.</text>
</comment>
<gene>
    <name evidence="2" type="ORF">AWP47_14500</name>
</gene>
<protein>
    <submittedName>
        <fullName evidence="2">Mannitol-1-phosphate 5-dehydrogenase</fullName>
    </submittedName>
</protein>
<feature type="compositionally biased region" description="Basic residues" evidence="1">
    <location>
        <begin position="35"/>
        <end position="46"/>
    </location>
</feature>
<feature type="region of interest" description="Disordered" evidence="1">
    <location>
        <begin position="20"/>
        <end position="46"/>
    </location>
</feature>
<evidence type="ECO:0000313" key="2">
    <source>
        <dbReference type="EMBL" id="OKV10601.1"/>
    </source>
</evidence>
<dbReference type="AntiFam" id="ANF00064">
    <property type="entry name" value="Unclear, Possibly translation of poorly localized IS Element IS621"/>
</dbReference>
<evidence type="ECO:0000256" key="1">
    <source>
        <dbReference type="SAM" id="MobiDB-lite"/>
    </source>
</evidence>
<proteinExistence type="predicted"/>
<organism evidence="2 3">
    <name type="scientific">Escherichia coli</name>
    <dbReference type="NCBI Taxonomy" id="562"/>
    <lineage>
        <taxon>Bacteria</taxon>
        <taxon>Pseudomonadati</taxon>
        <taxon>Pseudomonadota</taxon>
        <taxon>Gammaproteobacteria</taxon>
        <taxon>Enterobacterales</taxon>
        <taxon>Enterobacteriaceae</taxon>
        <taxon>Escherichia</taxon>
    </lineage>
</organism>
<name>A0A1Q6B566_ECOLX</name>
<dbReference type="Proteomes" id="UP000185794">
    <property type="component" value="Unassembled WGS sequence"/>
</dbReference>